<name>A0A5C5YIR2_9BACT</name>
<feature type="repeat" description="WD" evidence="3">
    <location>
        <begin position="227"/>
        <end position="268"/>
    </location>
</feature>
<dbReference type="InterPro" id="IPR036909">
    <property type="entry name" value="Cyt_c-like_dom_sf"/>
</dbReference>
<feature type="domain" description="Cytochrome C Planctomycete-type" evidence="5">
    <location>
        <begin position="43"/>
        <end position="100"/>
    </location>
</feature>
<dbReference type="InterPro" id="IPR019775">
    <property type="entry name" value="WD40_repeat_CS"/>
</dbReference>
<protein>
    <submittedName>
        <fullName evidence="6">Translocation protein TolB</fullName>
    </submittedName>
</protein>
<dbReference type="PROSITE" id="PS00678">
    <property type="entry name" value="WD_REPEATS_1"/>
    <property type="match status" value="2"/>
</dbReference>
<feature type="chain" id="PRO_5022987595" evidence="4">
    <location>
        <begin position="26"/>
        <end position="925"/>
    </location>
</feature>
<dbReference type="InterPro" id="IPR011429">
    <property type="entry name" value="Cyt_c_Planctomycete-type"/>
</dbReference>
<dbReference type="OrthoDB" id="226265at2"/>
<evidence type="ECO:0000256" key="4">
    <source>
        <dbReference type="SAM" id="SignalP"/>
    </source>
</evidence>
<feature type="signal peptide" evidence="4">
    <location>
        <begin position="1"/>
        <end position="25"/>
    </location>
</feature>
<dbReference type="InterPro" id="IPR015943">
    <property type="entry name" value="WD40/YVTN_repeat-like_dom_sf"/>
</dbReference>
<dbReference type="SUPFAM" id="SSF82171">
    <property type="entry name" value="DPP6 N-terminal domain-like"/>
    <property type="match status" value="1"/>
</dbReference>
<dbReference type="AlphaFoldDB" id="A0A5C5YIR2"/>
<reference evidence="6 7" key="1">
    <citation type="submission" date="2019-02" db="EMBL/GenBank/DDBJ databases">
        <title>Deep-cultivation of Planctomycetes and their phenomic and genomic characterization uncovers novel biology.</title>
        <authorList>
            <person name="Wiegand S."/>
            <person name="Jogler M."/>
            <person name="Boedeker C."/>
            <person name="Pinto D."/>
            <person name="Vollmers J."/>
            <person name="Rivas-Marin E."/>
            <person name="Kohn T."/>
            <person name="Peeters S.H."/>
            <person name="Heuer A."/>
            <person name="Rast P."/>
            <person name="Oberbeckmann S."/>
            <person name="Bunk B."/>
            <person name="Jeske O."/>
            <person name="Meyerdierks A."/>
            <person name="Storesund J.E."/>
            <person name="Kallscheuer N."/>
            <person name="Luecker S."/>
            <person name="Lage O.M."/>
            <person name="Pohl T."/>
            <person name="Merkel B.J."/>
            <person name="Hornburger P."/>
            <person name="Mueller R.-W."/>
            <person name="Bruemmer F."/>
            <person name="Labrenz M."/>
            <person name="Spormann A.M."/>
            <person name="Op Den Camp H."/>
            <person name="Overmann J."/>
            <person name="Amann R."/>
            <person name="Jetten M.S.M."/>
            <person name="Mascher T."/>
            <person name="Medema M.H."/>
            <person name="Devos D.P."/>
            <person name="Kaster A.-K."/>
            <person name="Ovreas L."/>
            <person name="Rohde M."/>
            <person name="Galperin M.Y."/>
            <person name="Jogler C."/>
        </authorList>
    </citation>
    <scope>NUCLEOTIDE SEQUENCE [LARGE SCALE GENOMIC DNA]</scope>
    <source>
        <strain evidence="6 7">CA85</strain>
    </source>
</reference>
<accession>A0A5C5YIR2</accession>
<evidence type="ECO:0000256" key="3">
    <source>
        <dbReference type="PROSITE-ProRule" id="PRU00221"/>
    </source>
</evidence>
<feature type="repeat" description="WD" evidence="3">
    <location>
        <begin position="311"/>
        <end position="352"/>
    </location>
</feature>
<keyword evidence="4" id="KW-0732">Signal</keyword>
<dbReference type="Gene3D" id="2.60.120.380">
    <property type="match status" value="1"/>
</dbReference>
<dbReference type="Pfam" id="PF00400">
    <property type="entry name" value="WD40"/>
    <property type="match status" value="3"/>
</dbReference>
<keyword evidence="7" id="KW-1185">Reference proteome</keyword>
<dbReference type="PANTHER" id="PTHR19879:SF9">
    <property type="entry name" value="TRANSCRIPTION INITIATION FACTOR TFIID SUBUNIT 5"/>
    <property type="match status" value="1"/>
</dbReference>
<dbReference type="SMART" id="SM00320">
    <property type="entry name" value="WD40"/>
    <property type="match status" value="5"/>
</dbReference>
<dbReference type="CDD" id="cd00200">
    <property type="entry name" value="WD40"/>
    <property type="match status" value="1"/>
</dbReference>
<sequence length="925" mass="100584" precursor="true">MTRCIPVLKLFVLVALATSPVAVPAAEPVDFAQDVLPILETYCVGCHTSGDGEGGFALDSHKALIAGGDSGSAVTPGAAASSRMLLMVSGKMEPAMPPEGEAQPTDEEFSLLQDWIDQGANGPASKLPCKRPLRTPEIATKDTAHLPVTAIAVSRDGKYRAIARFGEITILDENEKPISLLEADFGKVNAVTFSKDGSQLLVATGVAGAYGNALLFSVASGTLEKEWVGHRDTLYAAVFSPDETRVATAGYDREIVVWDVASGEPISKLLGHNGAIFDLAFSPDGKLLVSACADETAKVWNVESGQRLDTLSQPEGEVLAVDITHDGKFVIAASADNRLRVWSLRSTDTPKINPLLATRFVDESPLVNFSITPDGQFIVVLCESGNLKVLRVSDWSQVASLPKLPESGSDLCIDADSRHVFVSLMNGEVAHRSIPKLAASKDQDVQKLLPIYLDLGELRKIDESAATHVSEDVFNSAAVVDVPRGAEITGEISLPAQEDFYRWTARRGEVWAIDVDSNSEGNLDPRVAVLDHNGNPVLRTRLQAVRDTYFTFRGKNSSQTNDLRLFNWREMSLNEYLYASGEVVRLSMYPRGPDSGFNVYPNESERWTYFGTSHLTHALGEPAYIVRELAVGESPTANGLPVFDLYYDNDDDPMRIAGKNSRLLFTAPHDGVFVARITDTRAEGGDDYGYTCSIRAAQPRFTASIDPVKEKLRKGSGREFTVRVDRIDGFDGPVVFEIENLPPGVIANTPLTIEPGQRYAQGTLYIPKDHQGWVGSRSPLITATAQIHGKRVERTVGPVGQLEVGERPQVIPVLQPSDRTVEAGKDWTLQIRRGETVSARVVLDRQDGFDGEVKFGNETAGHNTTQGVYVDNIGLNGLLALQGMTEREFFLTADPVSQLGRRSFFLEAQTDKGITSYPITIEVLP</sequence>
<dbReference type="GO" id="GO:0009055">
    <property type="term" value="F:electron transfer activity"/>
    <property type="evidence" value="ECO:0007669"/>
    <property type="project" value="InterPro"/>
</dbReference>
<dbReference type="GO" id="GO:0020037">
    <property type="term" value="F:heme binding"/>
    <property type="evidence" value="ECO:0007669"/>
    <property type="project" value="InterPro"/>
</dbReference>
<dbReference type="PROSITE" id="PS50294">
    <property type="entry name" value="WD_REPEATS_REGION"/>
    <property type="match status" value="3"/>
</dbReference>
<dbReference type="RefSeq" id="WP_146389069.1">
    <property type="nucleotide sequence ID" value="NZ_SJPK01000001.1"/>
</dbReference>
<evidence type="ECO:0000256" key="2">
    <source>
        <dbReference type="ARBA" id="ARBA00022737"/>
    </source>
</evidence>
<comment type="caution">
    <text evidence="6">The sequence shown here is derived from an EMBL/GenBank/DDBJ whole genome shotgun (WGS) entry which is preliminary data.</text>
</comment>
<keyword evidence="2" id="KW-0677">Repeat</keyword>
<dbReference type="Gene3D" id="2.130.10.10">
    <property type="entry name" value="YVTN repeat-like/Quinoprotein amine dehydrogenase"/>
    <property type="match status" value="1"/>
</dbReference>
<evidence type="ECO:0000313" key="7">
    <source>
        <dbReference type="Proteomes" id="UP000318053"/>
    </source>
</evidence>
<evidence type="ECO:0000256" key="1">
    <source>
        <dbReference type="ARBA" id="ARBA00022574"/>
    </source>
</evidence>
<evidence type="ECO:0000259" key="5">
    <source>
        <dbReference type="Pfam" id="PF07635"/>
    </source>
</evidence>
<organism evidence="6 7">
    <name type="scientific">Allorhodopirellula solitaria</name>
    <dbReference type="NCBI Taxonomy" id="2527987"/>
    <lineage>
        <taxon>Bacteria</taxon>
        <taxon>Pseudomonadati</taxon>
        <taxon>Planctomycetota</taxon>
        <taxon>Planctomycetia</taxon>
        <taxon>Pirellulales</taxon>
        <taxon>Pirellulaceae</taxon>
        <taxon>Allorhodopirellula</taxon>
    </lineage>
</organism>
<dbReference type="EMBL" id="SJPK01000001">
    <property type="protein sequence ID" value="TWT74751.1"/>
    <property type="molecule type" value="Genomic_DNA"/>
</dbReference>
<keyword evidence="1 3" id="KW-0853">WD repeat</keyword>
<dbReference type="SUPFAM" id="SSF50978">
    <property type="entry name" value="WD40 repeat-like"/>
    <property type="match status" value="1"/>
</dbReference>
<dbReference type="Pfam" id="PF07635">
    <property type="entry name" value="PSCyt1"/>
    <property type="match status" value="1"/>
</dbReference>
<feature type="repeat" description="WD" evidence="3">
    <location>
        <begin position="269"/>
        <end position="310"/>
    </location>
</feature>
<proteinExistence type="predicted"/>
<dbReference type="PANTHER" id="PTHR19879">
    <property type="entry name" value="TRANSCRIPTION INITIATION FACTOR TFIID"/>
    <property type="match status" value="1"/>
</dbReference>
<dbReference type="InterPro" id="IPR001680">
    <property type="entry name" value="WD40_rpt"/>
</dbReference>
<dbReference type="SUPFAM" id="SSF46626">
    <property type="entry name" value="Cytochrome c"/>
    <property type="match status" value="1"/>
</dbReference>
<dbReference type="Proteomes" id="UP000318053">
    <property type="component" value="Unassembled WGS sequence"/>
</dbReference>
<evidence type="ECO:0000313" key="6">
    <source>
        <dbReference type="EMBL" id="TWT74751.1"/>
    </source>
</evidence>
<dbReference type="PROSITE" id="PS50082">
    <property type="entry name" value="WD_REPEATS_2"/>
    <property type="match status" value="3"/>
</dbReference>
<gene>
    <name evidence="6" type="ORF">CA85_00360</name>
</gene>
<dbReference type="InterPro" id="IPR036322">
    <property type="entry name" value="WD40_repeat_dom_sf"/>
</dbReference>